<dbReference type="CDD" id="cd06261">
    <property type="entry name" value="TM_PBP2"/>
    <property type="match status" value="1"/>
</dbReference>
<evidence type="ECO:0000256" key="6">
    <source>
        <dbReference type="ARBA" id="ARBA00023136"/>
    </source>
</evidence>
<gene>
    <name evidence="9" type="ORF">A2310_03240</name>
</gene>
<feature type="transmembrane region" description="Helical" evidence="7">
    <location>
        <begin position="131"/>
        <end position="151"/>
    </location>
</feature>
<feature type="transmembrane region" description="Helical" evidence="7">
    <location>
        <begin position="98"/>
        <end position="119"/>
    </location>
</feature>
<feature type="domain" description="ABC transmembrane type-1" evidence="8">
    <location>
        <begin position="94"/>
        <end position="311"/>
    </location>
</feature>
<evidence type="ECO:0000256" key="7">
    <source>
        <dbReference type="RuleBase" id="RU363032"/>
    </source>
</evidence>
<keyword evidence="6 7" id="KW-0472">Membrane</keyword>
<comment type="subcellular location">
    <subcellularLocation>
        <location evidence="1 7">Cell membrane</location>
        <topology evidence="1 7">Multi-pass membrane protein</topology>
    </subcellularLocation>
</comment>
<dbReference type="GO" id="GO:0055085">
    <property type="term" value="P:transmembrane transport"/>
    <property type="evidence" value="ECO:0007669"/>
    <property type="project" value="InterPro"/>
</dbReference>
<accession>A0A1F4SLX2</accession>
<dbReference type="PROSITE" id="PS50928">
    <property type="entry name" value="ABC_TM1"/>
    <property type="match status" value="1"/>
</dbReference>
<evidence type="ECO:0000256" key="4">
    <source>
        <dbReference type="ARBA" id="ARBA00022692"/>
    </source>
</evidence>
<evidence type="ECO:0000313" key="10">
    <source>
        <dbReference type="Proteomes" id="UP000178417"/>
    </source>
</evidence>
<proteinExistence type="inferred from homology"/>
<dbReference type="GO" id="GO:0005886">
    <property type="term" value="C:plasma membrane"/>
    <property type="evidence" value="ECO:0007669"/>
    <property type="project" value="UniProtKB-SubCell"/>
</dbReference>
<keyword evidence="5 7" id="KW-1133">Transmembrane helix</keyword>
<dbReference type="AlphaFoldDB" id="A0A1F4SLX2"/>
<keyword evidence="2 7" id="KW-0813">Transport</keyword>
<dbReference type="InterPro" id="IPR000515">
    <property type="entry name" value="MetI-like"/>
</dbReference>
<protein>
    <submittedName>
        <fullName evidence="9">ABC transporter permease</fullName>
    </submittedName>
</protein>
<evidence type="ECO:0000256" key="3">
    <source>
        <dbReference type="ARBA" id="ARBA00022475"/>
    </source>
</evidence>
<dbReference type="InterPro" id="IPR035906">
    <property type="entry name" value="MetI-like_sf"/>
</dbReference>
<sequence length="323" mass="37627">MKGLVLKLRFKQLQWSWHKIKKYRFAYIFILPTVLGMLTLHLIPIVQGIYMSFLNLSQFTLDKYLGAPFVWFKNYYDVLINTRSPIRIGLFDAARNTVIYTVVVTFGTLLLGMLVALMVNREFRGKGFIRTLFLFPWVVPTYVTGLLWGFMWQRGVGIINIILVDILHLLPSKPFWLIGPNTIWAIIIPTIWRYWPFSMLLLLAGMQSIPEELYEAADIDGASGWRKFWEITFPLLRPVWSILILFGLIFNVYSFNIVIMMFGFGAGFPGEWGDLLMTNIFRNSFMQWNFGAGAAASVILMLTMILIVNVWFYFYKKAEEETR</sequence>
<dbReference type="STRING" id="1802579.A2310_03240"/>
<feature type="transmembrane region" description="Helical" evidence="7">
    <location>
        <begin position="242"/>
        <end position="268"/>
    </location>
</feature>
<comment type="caution">
    <text evidence="9">The sequence shown here is derived from an EMBL/GenBank/DDBJ whole genome shotgun (WGS) entry which is preliminary data.</text>
</comment>
<evidence type="ECO:0000256" key="2">
    <source>
        <dbReference type="ARBA" id="ARBA00022448"/>
    </source>
</evidence>
<reference evidence="9 10" key="1">
    <citation type="journal article" date="2016" name="Nat. Commun.">
        <title>Thousands of microbial genomes shed light on interconnected biogeochemical processes in an aquifer system.</title>
        <authorList>
            <person name="Anantharaman K."/>
            <person name="Brown C.T."/>
            <person name="Hug L.A."/>
            <person name="Sharon I."/>
            <person name="Castelle C.J."/>
            <person name="Probst A.J."/>
            <person name="Thomas B.C."/>
            <person name="Singh A."/>
            <person name="Wilkins M.J."/>
            <person name="Karaoz U."/>
            <person name="Brodie E.L."/>
            <person name="Williams K.H."/>
            <person name="Hubbard S.S."/>
            <person name="Banfield J.F."/>
        </authorList>
    </citation>
    <scope>NUCLEOTIDE SEQUENCE [LARGE SCALE GENOMIC DNA]</scope>
</reference>
<evidence type="ECO:0000256" key="5">
    <source>
        <dbReference type="ARBA" id="ARBA00022989"/>
    </source>
</evidence>
<feature type="transmembrane region" description="Helical" evidence="7">
    <location>
        <begin position="288"/>
        <end position="314"/>
    </location>
</feature>
<feature type="transmembrane region" description="Helical" evidence="7">
    <location>
        <begin position="175"/>
        <end position="195"/>
    </location>
</feature>
<evidence type="ECO:0000313" key="9">
    <source>
        <dbReference type="EMBL" id="OGC21472.1"/>
    </source>
</evidence>
<dbReference type="SUPFAM" id="SSF161098">
    <property type="entry name" value="MetI-like"/>
    <property type="match status" value="1"/>
</dbReference>
<dbReference type="EMBL" id="MEUB01000041">
    <property type="protein sequence ID" value="OGC21472.1"/>
    <property type="molecule type" value="Genomic_DNA"/>
</dbReference>
<evidence type="ECO:0000259" key="8">
    <source>
        <dbReference type="PROSITE" id="PS50928"/>
    </source>
</evidence>
<comment type="similarity">
    <text evidence="7">Belongs to the binding-protein-dependent transport system permease family.</text>
</comment>
<evidence type="ECO:0000256" key="1">
    <source>
        <dbReference type="ARBA" id="ARBA00004651"/>
    </source>
</evidence>
<dbReference type="Pfam" id="PF00528">
    <property type="entry name" value="BPD_transp_1"/>
    <property type="match status" value="1"/>
</dbReference>
<dbReference type="Proteomes" id="UP000178417">
    <property type="component" value="Unassembled WGS sequence"/>
</dbReference>
<dbReference type="InterPro" id="IPR051393">
    <property type="entry name" value="ABC_transporter_permease"/>
</dbReference>
<dbReference type="PANTHER" id="PTHR30193">
    <property type="entry name" value="ABC TRANSPORTER PERMEASE PROTEIN"/>
    <property type="match status" value="1"/>
</dbReference>
<feature type="transmembrane region" description="Helical" evidence="7">
    <location>
        <begin position="25"/>
        <end position="50"/>
    </location>
</feature>
<organism evidence="9 10">
    <name type="scientific">candidate division WOR-1 bacterium RIFOXYB2_FULL_37_13</name>
    <dbReference type="NCBI Taxonomy" id="1802579"/>
    <lineage>
        <taxon>Bacteria</taxon>
        <taxon>Bacillati</taxon>
        <taxon>Saganbacteria</taxon>
    </lineage>
</organism>
<dbReference type="PANTHER" id="PTHR30193:SF37">
    <property type="entry name" value="INNER MEMBRANE ABC TRANSPORTER PERMEASE PROTEIN YCJO"/>
    <property type="match status" value="1"/>
</dbReference>
<keyword evidence="3" id="KW-1003">Cell membrane</keyword>
<name>A0A1F4SLX2_UNCSA</name>
<keyword evidence="4 7" id="KW-0812">Transmembrane</keyword>
<dbReference type="Gene3D" id="1.10.3720.10">
    <property type="entry name" value="MetI-like"/>
    <property type="match status" value="1"/>
</dbReference>